<dbReference type="InterPro" id="IPR001670">
    <property type="entry name" value="ADH_Fe/GldA"/>
</dbReference>
<keyword evidence="1 3" id="KW-0479">Metal-binding</keyword>
<dbReference type="RefSeq" id="WP_110520665.1">
    <property type="nucleotide sequence ID" value="NZ_PDOF01000002.1"/>
</dbReference>
<keyword evidence="3" id="KW-0862">Zinc</keyword>
<keyword evidence="7" id="KW-1185">Reference proteome</keyword>
<evidence type="ECO:0000259" key="5">
    <source>
        <dbReference type="Pfam" id="PF00465"/>
    </source>
</evidence>
<sequence length="374" mass="41013">MSFEAPTVHPGPGTYQCATGVFNRLENDLKDYQYSRVLLVHGEESLKAAKAYLPDFNETEVSWIQYRGICSDSETERVAEAAQQAGSQAVIGLGGGSVLDLAKAAASRLAQDAILLPTLASTCAAWTGLSVIYDDEHRFTRFDVYNRPARLVLVEPRIIATAPIDYLRAGIADTLAKWYEARALAETLGDPPVPVALALSTARYCQTALLEHAEEAVRSAEKGELSPALQKVIETNILAGGLVGSLGEKYGRVAAAHSVHNALTQFEETRTLLHGEKVAYGILVQLVLERRKEEIRQLRPFYQALRLPSTLEDLDLRNTPEVKEDLANWTLKPGESIHQMGKSVTETDLVRAIDELEAERAVNHPRGQGSRLSD</sequence>
<dbReference type="PIRSF" id="PIRSF000112">
    <property type="entry name" value="Glycerol_dehydrogenase"/>
    <property type="match status" value="1"/>
</dbReference>
<accession>A0A2W0H6H9</accession>
<evidence type="ECO:0000256" key="2">
    <source>
        <dbReference type="ARBA" id="ARBA00023002"/>
    </source>
</evidence>
<feature type="binding site" evidence="4">
    <location>
        <position position="133"/>
    </location>
    <ligand>
        <name>NAD(+)</name>
        <dbReference type="ChEBI" id="CHEBI:57540"/>
    </ligand>
</feature>
<dbReference type="EMBL" id="PDOF01000002">
    <property type="protein sequence ID" value="PYZ96727.1"/>
    <property type="molecule type" value="Genomic_DNA"/>
</dbReference>
<keyword evidence="2" id="KW-0560">Oxidoreductase</keyword>
<feature type="binding site" evidence="4">
    <location>
        <position position="127"/>
    </location>
    <ligand>
        <name>NAD(+)</name>
        <dbReference type="ChEBI" id="CHEBI:57540"/>
    </ligand>
</feature>
<dbReference type="PANTHER" id="PTHR43616:SF3">
    <property type="entry name" value="HYDROXYCARBOXYLATE DEHYDROGENASE A"/>
    <property type="match status" value="1"/>
</dbReference>
<dbReference type="SUPFAM" id="SSF56796">
    <property type="entry name" value="Dehydroquinate synthase-like"/>
    <property type="match status" value="1"/>
</dbReference>
<comment type="caution">
    <text evidence="6">The sequence shown here is derived from an EMBL/GenBank/DDBJ whole genome shotgun (WGS) entry which is preliminary data.</text>
</comment>
<feature type="binding site" evidence="4">
    <location>
        <position position="129"/>
    </location>
    <ligand>
        <name>NAD(+)</name>
        <dbReference type="ChEBI" id="CHEBI:57540"/>
    </ligand>
</feature>
<dbReference type="AlphaFoldDB" id="A0A2W0H6H9"/>
<comment type="cofactor">
    <cofactor evidence="3">
        <name>Zn(2+)</name>
        <dbReference type="ChEBI" id="CHEBI:29105"/>
    </cofactor>
    <text evidence="3">Binds 1 zinc ion per subunit.</text>
</comment>
<dbReference type="Proteomes" id="UP000248066">
    <property type="component" value="Unassembled WGS sequence"/>
</dbReference>
<keyword evidence="4" id="KW-0520">NAD</keyword>
<dbReference type="Gene3D" id="3.40.50.1970">
    <property type="match status" value="1"/>
</dbReference>
<dbReference type="CDD" id="cd08172">
    <property type="entry name" value="GlyDH-like"/>
    <property type="match status" value="1"/>
</dbReference>
<evidence type="ECO:0000313" key="7">
    <source>
        <dbReference type="Proteomes" id="UP000248066"/>
    </source>
</evidence>
<dbReference type="InterPro" id="IPR016205">
    <property type="entry name" value="Glycerol_DH"/>
</dbReference>
<evidence type="ECO:0000256" key="1">
    <source>
        <dbReference type="ARBA" id="ARBA00022723"/>
    </source>
</evidence>
<name>A0A2W0H6H9_9BACI</name>
<dbReference type="GO" id="GO:0046872">
    <property type="term" value="F:metal ion binding"/>
    <property type="evidence" value="ECO:0007669"/>
    <property type="project" value="UniProtKB-KW"/>
</dbReference>
<organism evidence="6 7">
    <name type="scientific">Alteribacter lacisalsi</name>
    <dbReference type="NCBI Taxonomy" id="2045244"/>
    <lineage>
        <taxon>Bacteria</taxon>
        <taxon>Bacillati</taxon>
        <taxon>Bacillota</taxon>
        <taxon>Bacilli</taxon>
        <taxon>Bacillales</taxon>
        <taxon>Bacillaceae</taxon>
        <taxon>Alteribacter</taxon>
    </lineage>
</organism>
<protein>
    <submittedName>
        <fullName evidence="6">Oxidoreductase</fullName>
    </submittedName>
</protein>
<proteinExistence type="predicted"/>
<feature type="binding site" evidence="3">
    <location>
        <position position="257"/>
    </location>
    <ligand>
        <name>glycerol</name>
        <dbReference type="ChEBI" id="CHEBI:17754"/>
    </ligand>
</feature>
<evidence type="ECO:0000313" key="6">
    <source>
        <dbReference type="EMBL" id="PYZ96727.1"/>
    </source>
</evidence>
<dbReference type="OrthoDB" id="5198708at2"/>
<reference evidence="6 7" key="1">
    <citation type="submission" date="2017-10" db="EMBL/GenBank/DDBJ databases">
        <title>Bacillus sp. nov., a halophilic bacterium isolated from a Yangshapao Lake.</title>
        <authorList>
            <person name="Wang H."/>
        </authorList>
    </citation>
    <scope>NUCLEOTIDE SEQUENCE [LARGE SCALE GENOMIC DNA]</scope>
    <source>
        <strain evidence="6 7">YSP-3</strain>
    </source>
</reference>
<dbReference type="Gene3D" id="1.20.1090.10">
    <property type="entry name" value="Dehydroquinate synthase-like - alpha domain"/>
    <property type="match status" value="1"/>
</dbReference>
<dbReference type="GO" id="GO:0016614">
    <property type="term" value="F:oxidoreductase activity, acting on CH-OH group of donors"/>
    <property type="evidence" value="ECO:0007669"/>
    <property type="project" value="InterPro"/>
</dbReference>
<feature type="binding site" evidence="4">
    <location>
        <begin position="118"/>
        <end position="121"/>
    </location>
    <ligand>
        <name>NAD(+)</name>
        <dbReference type="ChEBI" id="CHEBI:57540"/>
    </ligand>
</feature>
<dbReference type="Pfam" id="PF00465">
    <property type="entry name" value="Fe-ADH"/>
    <property type="match status" value="1"/>
</dbReference>
<evidence type="ECO:0000256" key="4">
    <source>
        <dbReference type="PIRSR" id="PIRSR000112-3"/>
    </source>
</evidence>
<feature type="binding site" evidence="3">
    <location>
        <position position="274"/>
    </location>
    <ligand>
        <name>glycerol</name>
        <dbReference type="ChEBI" id="CHEBI:17754"/>
    </ligand>
</feature>
<evidence type="ECO:0000256" key="3">
    <source>
        <dbReference type="PIRSR" id="PIRSR000112-1"/>
    </source>
</evidence>
<feature type="domain" description="Alcohol dehydrogenase iron-type/glycerol dehydrogenase GldA" evidence="5">
    <location>
        <begin position="12"/>
        <end position="155"/>
    </location>
</feature>
<gene>
    <name evidence="6" type="ORF">CR205_13630</name>
</gene>
<feature type="binding site" evidence="3">
    <location>
        <position position="173"/>
    </location>
    <ligand>
        <name>glycerol</name>
        <dbReference type="ChEBI" id="CHEBI:17754"/>
    </ligand>
</feature>
<dbReference type="PANTHER" id="PTHR43616">
    <property type="entry name" value="GLYCEROL DEHYDROGENASE"/>
    <property type="match status" value="1"/>
</dbReference>
<feature type="binding site" evidence="4">
    <location>
        <begin position="96"/>
        <end position="100"/>
    </location>
    <ligand>
        <name>NAD(+)</name>
        <dbReference type="ChEBI" id="CHEBI:57540"/>
    </ligand>
</feature>